<dbReference type="AlphaFoldDB" id="A0AAU0URM5"/>
<dbReference type="GO" id="GO:0005436">
    <property type="term" value="F:sodium:phosphate symporter activity"/>
    <property type="evidence" value="ECO:0007669"/>
    <property type="project" value="InterPro"/>
</dbReference>
<accession>A0AAU0URM5</accession>
<dbReference type="GO" id="GO:0044341">
    <property type="term" value="P:sodium-dependent phosphate transport"/>
    <property type="evidence" value="ECO:0007669"/>
    <property type="project" value="InterPro"/>
</dbReference>
<keyword evidence="2" id="KW-1003">Cell membrane</keyword>
<feature type="transmembrane region" description="Helical" evidence="6">
    <location>
        <begin position="284"/>
        <end position="305"/>
    </location>
</feature>
<proteinExistence type="predicted"/>
<dbReference type="PANTHER" id="PTHR10010:SF46">
    <property type="entry name" value="SODIUM-DEPENDENT PHOSPHATE TRANSPORT PROTEIN 2B"/>
    <property type="match status" value="1"/>
</dbReference>
<dbReference type="Pfam" id="PF01895">
    <property type="entry name" value="PhoU"/>
    <property type="match status" value="2"/>
</dbReference>
<keyword evidence="5 6" id="KW-0472">Membrane</keyword>
<dbReference type="InterPro" id="IPR038078">
    <property type="entry name" value="PhoU-like_sf"/>
</dbReference>
<evidence type="ECO:0000256" key="6">
    <source>
        <dbReference type="SAM" id="Phobius"/>
    </source>
</evidence>
<dbReference type="SUPFAM" id="SSF109755">
    <property type="entry name" value="PhoU-like"/>
    <property type="match status" value="1"/>
</dbReference>
<dbReference type="RefSeq" id="WP_366922261.1">
    <property type="nucleotide sequence ID" value="NZ_CP121694.1"/>
</dbReference>
<feature type="transmembrane region" description="Helical" evidence="6">
    <location>
        <begin position="242"/>
        <end position="263"/>
    </location>
</feature>
<comment type="subcellular location">
    <subcellularLocation>
        <location evidence="1">Cell membrane</location>
        <topology evidence="1">Multi-pass membrane protein</topology>
    </subcellularLocation>
</comment>
<evidence type="ECO:0000259" key="7">
    <source>
        <dbReference type="Pfam" id="PF01895"/>
    </source>
</evidence>
<gene>
    <name evidence="8" type="ORF">MFMK1_002708</name>
</gene>
<dbReference type="GO" id="GO:0005886">
    <property type="term" value="C:plasma membrane"/>
    <property type="evidence" value="ECO:0007669"/>
    <property type="project" value="UniProtKB-SubCell"/>
</dbReference>
<evidence type="ECO:0000256" key="1">
    <source>
        <dbReference type="ARBA" id="ARBA00004651"/>
    </source>
</evidence>
<dbReference type="NCBIfam" id="NF037997">
    <property type="entry name" value="Na_Pi_symport"/>
    <property type="match status" value="1"/>
</dbReference>
<dbReference type="InterPro" id="IPR003841">
    <property type="entry name" value="Na/Pi_transpt"/>
</dbReference>
<dbReference type="KEGG" id="dbc:MFMK1_002708"/>
<dbReference type="Pfam" id="PF02690">
    <property type="entry name" value="Na_Pi_cotrans"/>
    <property type="match status" value="2"/>
</dbReference>
<feature type="transmembrane region" description="Helical" evidence="6">
    <location>
        <begin position="174"/>
        <end position="199"/>
    </location>
</feature>
<evidence type="ECO:0000256" key="4">
    <source>
        <dbReference type="ARBA" id="ARBA00022989"/>
    </source>
</evidence>
<sequence length="535" mass="58503">MQLTFVLMGLMGGLGIFVYGMQLTSDGLQKASAHRMKDVLASITRNRLLAVVVGVVITVLLQSSSAATVLLVGLVNASMMTLGQALGVILGSAVGTTLTVQLIAFKVTDYALWMVALGVPLKLFAKEQRTRNLGQAVLGFGFIFYGMSLMSQSMEPLRSYPGFVEMLVNVTASPLLTVLVTTVFTAIVQSSAASIALGMSLASQGVIGFEATVPMVLGANIGTTATALLSSLASSRAAKRVALAHLIFKVIGVIIFLPFLGLFSQVVAMTSSDIHRQIANGHSIFNIVNLLIFLPFTSHFGNLMLKILPDTGTQERAAHYLDEAVLEVPELAIDQAKSEILRMAKVVRQDVLPHLTEAVRTGDEKMRNQLQEAELTLDFLYRSITRYLSRLAQGNLSEGQSEVQVKMLYVCNDLEHLGDVMMGMLQIGQKIRREGLELSGEGWDEIEMMHKAITKNFNNAVEAFEEEDQEKARSVIHLNPEIVRMEKNLRYSHFHRLQENEKSLETSSVHLDLTNSLLRINSHAISIAQATMGII</sequence>
<feature type="domain" description="PhoU" evidence="7">
    <location>
        <begin position="341"/>
        <end position="419"/>
    </location>
</feature>
<dbReference type="EMBL" id="CP121694">
    <property type="protein sequence ID" value="WRO22865.1"/>
    <property type="molecule type" value="Genomic_DNA"/>
</dbReference>
<dbReference type="PANTHER" id="PTHR10010">
    <property type="entry name" value="SOLUTE CARRIER FAMILY 34 SODIUM PHOSPHATE , MEMBER 2-RELATED"/>
    <property type="match status" value="1"/>
</dbReference>
<keyword evidence="9" id="KW-1185">Reference proteome</keyword>
<protein>
    <submittedName>
        <fullName evidence="8">Na/Pi cotransporter family protein</fullName>
    </submittedName>
</protein>
<dbReference type="Proteomes" id="UP001329915">
    <property type="component" value="Chromosome"/>
</dbReference>
<evidence type="ECO:0000313" key="9">
    <source>
        <dbReference type="Proteomes" id="UP001329915"/>
    </source>
</evidence>
<evidence type="ECO:0000313" key="8">
    <source>
        <dbReference type="EMBL" id="WRO22865.1"/>
    </source>
</evidence>
<feature type="domain" description="PhoU" evidence="7">
    <location>
        <begin position="448"/>
        <end position="530"/>
    </location>
</feature>
<feature type="transmembrane region" description="Helical" evidence="6">
    <location>
        <begin position="85"/>
        <end position="104"/>
    </location>
</feature>
<name>A0AAU0URM5_9FIRM</name>
<reference evidence="8 9" key="1">
    <citation type="submission" date="2023-04" db="EMBL/GenBank/DDBJ databases">
        <authorList>
            <person name="Hsu D."/>
        </authorList>
    </citation>
    <scope>NUCLEOTIDE SEQUENCE [LARGE SCALE GENOMIC DNA]</scope>
    <source>
        <strain evidence="8 9">MK1</strain>
    </source>
</reference>
<evidence type="ECO:0000256" key="5">
    <source>
        <dbReference type="ARBA" id="ARBA00023136"/>
    </source>
</evidence>
<dbReference type="Gene3D" id="1.20.58.220">
    <property type="entry name" value="Phosphate transport system protein phou homolog 2, domain 2"/>
    <property type="match status" value="1"/>
</dbReference>
<keyword evidence="3 6" id="KW-0812">Transmembrane</keyword>
<dbReference type="InterPro" id="IPR026022">
    <property type="entry name" value="PhoU_dom"/>
</dbReference>
<dbReference type="NCBIfam" id="TIGR00704">
    <property type="entry name" value="NaPi_cotrn_rel"/>
    <property type="match status" value="1"/>
</dbReference>
<keyword evidence="4 6" id="KW-1133">Transmembrane helix</keyword>
<dbReference type="InterPro" id="IPR004633">
    <property type="entry name" value="NaPi_cotrn-rel/YqeW-like"/>
</dbReference>
<evidence type="ECO:0000256" key="3">
    <source>
        <dbReference type="ARBA" id="ARBA00022692"/>
    </source>
</evidence>
<feature type="transmembrane region" description="Helical" evidence="6">
    <location>
        <begin position="137"/>
        <end position="154"/>
    </location>
</feature>
<evidence type="ECO:0000256" key="2">
    <source>
        <dbReference type="ARBA" id="ARBA00022475"/>
    </source>
</evidence>
<feature type="transmembrane region" description="Helical" evidence="6">
    <location>
        <begin position="49"/>
        <end position="73"/>
    </location>
</feature>
<organism evidence="8 9">
    <name type="scientific">Metallumcola ferriviriculae</name>
    <dbReference type="NCBI Taxonomy" id="3039180"/>
    <lineage>
        <taxon>Bacteria</taxon>
        <taxon>Bacillati</taxon>
        <taxon>Bacillota</taxon>
        <taxon>Clostridia</taxon>
        <taxon>Neomoorellales</taxon>
        <taxon>Desulfitibacteraceae</taxon>
        <taxon>Metallumcola</taxon>
    </lineage>
</organism>